<feature type="region of interest" description="Disordered" evidence="6">
    <location>
        <begin position="325"/>
        <end position="356"/>
    </location>
</feature>
<feature type="compositionally biased region" description="Acidic residues" evidence="6">
    <location>
        <begin position="496"/>
        <end position="507"/>
    </location>
</feature>
<dbReference type="PANTHER" id="PTHR46134:SF6">
    <property type="entry name" value="ARF-GAP DOMAIN AND FG REPEAT-CONTAINING PROTEIN 1 ISOFORM X1"/>
    <property type="match status" value="1"/>
</dbReference>
<dbReference type="Gene3D" id="1.25.40.420">
    <property type="match status" value="1"/>
</dbReference>
<reference evidence="8" key="1">
    <citation type="submission" date="2020-08" db="EMBL/GenBank/DDBJ databases">
        <title>Chromosome-level assembly of Southern catfish (Silurus meridionalis) provides insights into visual adaptation to the nocturnal and benthic lifestyles.</title>
        <authorList>
            <person name="Zhang Y."/>
            <person name="Wang D."/>
            <person name="Peng Z."/>
        </authorList>
    </citation>
    <scope>NUCLEOTIDE SEQUENCE</scope>
    <source>
        <strain evidence="8">SWU-2019-XX</strain>
        <tissue evidence="8">Muscle</tissue>
    </source>
</reference>
<comment type="caution">
    <text evidence="8">The sequence shown here is derived from an EMBL/GenBank/DDBJ whole genome shotgun (WGS) entry which is preliminary data.</text>
</comment>
<evidence type="ECO:0000256" key="5">
    <source>
        <dbReference type="ARBA" id="ARBA00022833"/>
    </source>
</evidence>
<name>A0A8T0B0U5_SILME</name>
<dbReference type="SMART" id="SM00875">
    <property type="entry name" value="BACK"/>
    <property type="match status" value="1"/>
</dbReference>
<feature type="region of interest" description="Disordered" evidence="6">
    <location>
        <begin position="275"/>
        <end position="299"/>
    </location>
</feature>
<dbReference type="Gene3D" id="3.30.710.10">
    <property type="entry name" value="Potassium Channel Kv1.1, Chain A"/>
    <property type="match status" value="1"/>
</dbReference>
<dbReference type="SMART" id="SM00225">
    <property type="entry name" value="BTB"/>
    <property type="match status" value="1"/>
</dbReference>
<organism evidence="8 9">
    <name type="scientific">Silurus meridionalis</name>
    <name type="common">Southern catfish</name>
    <name type="synonym">Silurus soldatovi meridionalis</name>
    <dbReference type="NCBI Taxonomy" id="175797"/>
    <lineage>
        <taxon>Eukaryota</taxon>
        <taxon>Metazoa</taxon>
        <taxon>Chordata</taxon>
        <taxon>Craniata</taxon>
        <taxon>Vertebrata</taxon>
        <taxon>Euteleostomi</taxon>
        <taxon>Actinopterygii</taxon>
        <taxon>Neopterygii</taxon>
        <taxon>Teleostei</taxon>
        <taxon>Ostariophysi</taxon>
        <taxon>Siluriformes</taxon>
        <taxon>Siluridae</taxon>
        <taxon>Silurus</taxon>
    </lineage>
</organism>
<evidence type="ECO:0000259" key="7">
    <source>
        <dbReference type="PROSITE" id="PS50097"/>
    </source>
</evidence>
<proteinExistence type="predicted"/>
<dbReference type="PANTHER" id="PTHR46134">
    <property type="entry name" value="DRONGO, ISOFORM F"/>
    <property type="match status" value="1"/>
</dbReference>
<gene>
    <name evidence="8" type="ORF">HF521_002745</name>
</gene>
<dbReference type="InterPro" id="IPR015915">
    <property type="entry name" value="Kelch-typ_b-propeller"/>
</dbReference>
<evidence type="ECO:0000313" key="8">
    <source>
        <dbReference type="EMBL" id="KAF7699787.1"/>
    </source>
</evidence>
<evidence type="ECO:0000256" key="2">
    <source>
        <dbReference type="ARBA" id="ARBA00022723"/>
    </source>
</evidence>
<accession>A0A8T0B0U5</accession>
<feature type="region of interest" description="Disordered" evidence="6">
    <location>
        <begin position="1105"/>
        <end position="1143"/>
    </location>
</feature>
<dbReference type="SUPFAM" id="SSF54695">
    <property type="entry name" value="POZ domain"/>
    <property type="match status" value="1"/>
</dbReference>
<dbReference type="SUPFAM" id="SSF57863">
    <property type="entry name" value="ArfGap/RecO-like zinc finger"/>
    <property type="match status" value="1"/>
</dbReference>
<dbReference type="GO" id="GO:0007289">
    <property type="term" value="P:spermatid nucleus differentiation"/>
    <property type="evidence" value="ECO:0007669"/>
    <property type="project" value="TreeGrafter"/>
</dbReference>
<evidence type="ECO:0000256" key="6">
    <source>
        <dbReference type="SAM" id="MobiDB-lite"/>
    </source>
</evidence>
<keyword evidence="3" id="KW-0677">Repeat</keyword>
<dbReference type="EMBL" id="JABFDY010000012">
    <property type="protein sequence ID" value="KAF7699787.1"/>
    <property type="molecule type" value="Genomic_DNA"/>
</dbReference>
<dbReference type="InterPro" id="IPR037278">
    <property type="entry name" value="ARFGAP/RecO"/>
</dbReference>
<dbReference type="GO" id="GO:0001675">
    <property type="term" value="P:acrosome assembly"/>
    <property type="evidence" value="ECO:0007669"/>
    <property type="project" value="TreeGrafter"/>
</dbReference>
<evidence type="ECO:0000256" key="4">
    <source>
        <dbReference type="ARBA" id="ARBA00022771"/>
    </source>
</evidence>
<dbReference type="GO" id="GO:0016020">
    <property type="term" value="C:membrane"/>
    <property type="evidence" value="ECO:0007669"/>
    <property type="project" value="TreeGrafter"/>
</dbReference>
<dbReference type="AlphaFoldDB" id="A0A8T0B0U5"/>
<evidence type="ECO:0000256" key="1">
    <source>
        <dbReference type="ARBA" id="ARBA00022441"/>
    </source>
</evidence>
<feature type="region of interest" description="Disordered" evidence="6">
    <location>
        <begin position="731"/>
        <end position="751"/>
    </location>
</feature>
<dbReference type="InterPro" id="IPR011333">
    <property type="entry name" value="SKP1/BTB/POZ_sf"/>
</dbReference>
<evidence type="ECO:0000313" key="9">
    <source>
        <dbReference type="Proteomes" id="UP000606274"/>
    </source>
</evidence>
<keyword evidence="2" id="KW-0479">Metal-binding</keyword>
<feature type="compositionally biased region" description="Low complexity" evidence="6">
    <location>
        <begin position="338"/>
        <end position="355"/>
    </location>
</feature>
<keyword evidence="4" id="KW-0863">Zinc-finger</keyword>
<dbReference type="GO" id="GO:0008270">
    <property type="term" value="F:zinc ion binding"/>
    <property type="evidence" value="ECO:0007669"/>
    <property type="project" value="UniProtKB-KW"/>
</dbReference>
<dbReference type="Pfam" id="PF07707">
    <property type="entry name" value="BACK"/>
    <property type="match status" value="1"/>
</dbReference>
<dbReference type="SUPFAM" id="SSF117281">
    <property type="entry name" value="Kelch motif"/>
    <property type="match status" value="1"/>
</dbReference>
<dbReference type="Gene3D" id="2.120.10.80">
    <property type="entry name" value="Kelch-type beta propeller"/>
    <property type="match status" value="1"/>
</dbReference>
<dbReference type="Pfam" id="PF01344">
    <property type="entry name" value="Kelch_1"/>
    <property type="match status" value="2"/>
</dbReference>
<dbReference type="GO" id="GO:0045109">
    <property type="term" value="P:intermediate filament organization"/>
    <property type="evidence" value="ECO:0007669"/>
    <property type="project" value="TreeGrafter"/>
</dbReference>
<dbReference type="Gene3D" id="3.30.450.50">
    <property type="entry name" value="Longin domain"/>
    <property type="match status" value="1"/>
</dbReference>
<dbReference type="InterPro" id="IPR000210">
    <property type="entry name" value="BTB/POZ_dom"/>
</dbReference>
<keyword evidence="1" id="KW-0880">Kelch repeat</keyword>
<keyword evidence="9" id="KW-1185">Reference proteome</keyword>
<feature type="region of interest" description="Disordered" evidence="6">
    <location>
        <begin position="69"/>
        <end position="90"/>
    </location>
</feature>
<dbReference type="GO" id="GO:0031410">
    <property type="term" value="C:cytoplasmic vesicle"/>
    <property type="evidence" value="ECO:0007669"/>
    <property type="project" value="TreeGrafter"/>
</dbReference>
<feature type="compositionally biased region" description="Low complexity" evidence="6">
    <location>
        <begin position="280"/>
        <end position="291"/>
    </location>
</feature>
<evidence type="ECO:0000256" key="3">
    <source>
        <dbReference type="ARBA" id="ARBA00022737"/>
    </source>
</evidence>
<dbReference type="PROSITE" id="PS50097">
    <property type="entry name" value="BTB"/>
    <property type="match status" value="1"/>
</dbReference>
<dbReference type="InterPro" id="IPR038508">
    <property type="entry name" value="ArfGAP_dom_sf"/>
</dbReference>
<dbReference type="Pfam" id="PF00651">
    <property type="entry name" value="BTB"/>
    <property type="match status" value="1"/>
</dbReference>
<sequence length="1143" mass="123251">MTTFTQQEIEFLQKHGNEVCKQIWLGLFDDRSSTVPDFREPQKVKEFLQEKYEKKRWYVPPEQAKVVASVHASMSGSSASSTNSTPEVRPLKTLLGDSAPALHLSRNTPSQSPVVSRVQSAHQDRKFDLLSDLGGDIFAGPTSQSTGSSGFANFANFNSHPAAQSANASADFANFDAFGSSAAATAQSAAFSSAPQAPFQPAQTEMTNLKYVLHQVTLSRSLGSCPSLLQSCSADFATYGSAQASCSGGGAKGDGGAVPADRYAALADLDNIFSSGKTEQGSSSAPPSAGVGPPPPQAALLGGDRYAALAVLDNVFSVPVPSGSSFAPATSTQGSGFGAPPGVPAQQPQQGALPQGFGGPSTNPFVSTGIPQAAPASNPFQANGRPAAASFGPGSMSMPTGFSNTAAYNLPTSFSGNFQQPFQGQGFPQPQVYAHQPNGGGFAAFGQGKAAQFGQNMAAPGVTNNPFLMNTVKCGTVTWRPQPWQDADSGGGEPLSDSDSEEEDFPDDTTTPLGEYITQGLKQLLDAQQLCDVTLLVEGKKFMCHRVLLAAVSPYFRAMFTSPLVESRLTEIRLEEVTPSVMETVIQFVYTGEAGLSLDTAEDLFVAANRLQVMPLQNLCSRFLFEHLSVENCLGMYSLARSHHDQLLLRASLRLVAQHFPRVARQRDFLLLDPGTLGSLLESDRLGVESEKEVYNAARRWAEHRPAERYVHMPALLRHLRPGLLAPEESRRLSKELGPRAGTEGMGGPLRPREGMLEKKIVCVDLKPREDEALRECDYTVDCFDPRTGKWEKLSALGSLLCPGCTAVGGRLFVAGGILRTGQVSSSMHEYDVVLDRWISRPSMEQPRAMFGFLGSGNFLYALGGCNRSALLDTCETFDLTTLTWAPGPRLPLPLRSFACATLRSRLYLLGGATLEQNRAMVHAGVLIYHTGTRTWNRIGLDSGATCLAGGVAVRGGVCAVGGYMRDAAKFLDGNYTHLEPLDATGRVLFFREGRAAGTDRDAVVGVERMGGGGSDRAPSPVVFPGLPRRIAAAGVARWKRRIYVLGGENGSRFYDSVYCWKPGWRSWVQRREKLPGDTGGVSQFGCTTLKFPKKHILARIRTALEKQGKEKRRKRKTDTVERDRQTRRANKYQEHDQGPFRL</sequence>
<dbReference type="Gene3D" id="1.10.220.150">
    <property type="entry name" value="Arf GTPase activating protein"/>
    <property type="match status" value="1"/>
</dbReference>
<dbReference type="Proteomes" id="UP000606274">
    <property type="component" value="Unassembled WGS sequence"/>
</dbReference>
<keyword evidence="5" id="KW-0862">Zinc</keyword>
<dbReference type="SMART" id="SM00612">
    <property type="entry name" value="Kelch"/>
    <property type="match status" value="3"/>
</dbReference>
<dbReference type="InterPro" id="IPR011705">
    <property type="entry name" value="BACK"/>
</dbReference>
<feature type="compositionally biased region" description="Low complexity" evidence="6">
    <location>
        <begin position="69"/>
        <end position="84"/>
    </location>
</feature>
<dbReference type="InterPro" id="IPR006652">
    <property type="entry name" value="Kelch_1"/>
</dbReference>
<feature type="region of interest" description="Disordered" evidence="6">
    <location>
        <begin position="479"/>
        <end position="512"/>
    </location>
</feature>
<protein>
    <recommendedName>
        <fullName evidence="7">BTB domain-containing protein</fullName>
    </recommendedName>
</protein>
<dbReference type="InterPro" id="IPR052248">
    <property type="entry name" value="Arf-GAP_FG-repeat_protein"/>
</dbReference>
<feature type="compositionally biased region" description="Basic and acidic residues" evidence="6">
    <location>
        <begin position="1118"/>
        <end position="1143"/>
    </location>
</feature>
<feature type="domain" description="BTB" evidence="7">
    <location>
        <begin position="531"/>
        <end position="598"/>
    </location>
</feature>